<feature type="transmembrane region" description="Helical" evidence="14">
    <location>
        <begin position="392"/>
        <end position="417"/>
    </location>
</feature>
<evidence type="ECO:0000256" key="14">
    <source>
        <dbReference type="SAM" id="Phobius"/>
    </source>
</evidence>
<feature type="transmembrane region" description="Helical" evidence="14">
    <location>
        <begin position="304"/>
        <end position="330"/>
    </location>
</feature>
<evidence type="ECO:0000256" key="7">
    <source>
        <dbReference type="ARBA" id="ARBA00022989"/>
    </source>
</evidence>
<feature type="transmembrane region" description="Helical" evidence="14">
    <location>
        <begin position="70"/>
        <end position="92"/>
    </location>
</feature>
<keyword evidence="10 14" id="KW-0472">Membrane</keyword>
<proteinExistence type="inferred from homology"/>
<keyword evidence="4" id="KW-1003">Cell membrane</keyword>
<dbReference type="PROSITE" id="PS50283">
    <property type="entry name" value="NA_SOLUT_SYMP_3"/>
    <property type="match status" value="1"/>
</dbReference>
<evidence type="ECO:0000256" key="4">
    <source>
        <dbReference type="ARBA" id="ARBA00022475"/>
    </source>
</evidence>
<evidence type="ECO:0000256" key="6">
    <source>
        <dbReference type="ARBA" id="ARBA00022847"/>
    </source>
</evidence>
<keyword evidence="5 14" id="KW-0812">Transmembrane</keyword>
<feature type="transmembrane region" description="Helical" evidence="14">
    <location>
        <begin position="119"/>
        <end position="142"/>
    </location>
</feature>
<organism evidence="15 16">
    <name type="scientific">Lentisphaera profundi</name>
    <dbReference type="NCBI Taxonomy" id="1658616"/>
    <lineage>
        <taxon>Bacteria</taxon>
        <taxon>Pseudomonadati</taxon>
        <taxon>Lentisphaerota</taxon>
        <taxon>Lentisphaeria</taxon>
        <taxon>Lentisphaerales</taxon>
        <taxon>Lentisphaeraceae</taxon>
        <taxon>Lentisphaera</taxon>
    </lineage>
</organism>
<accession>A0ABY7VT73</accession>
<feature type="transmembrane region" description="Helical" evidence="14">
    <location>
        <begin position="44"/>
        <end position="64"/>
    </location>
</feature>
<evidence type="ECO:0000256" key="11">
    <source>
        <dbReference type="ARBA" id="ARBA00023201"/>
    </source>
</evidence>
<keyword evidence="16" id="KW-1185">Reference proteome</keyword>
<evidence type="ECO:0000313" key="15">
    <source>
        <dbReference type="EMBL" id="WDE97398.1"/>
    </source>
</evidence>
<feature type="transmembrane region" description="Helical" evidence="14">
    <location>
        <begin position="531"/>
        <end position="549"/>
    </location>
</feature>
<dbReference type="Proteomes" id="UP001214250">
    <property type="component" value="Chromosome 1"/>
</dbReference>
<dbReference type="Gene3D" id="1.20.1730.10">
    <property type="entry name" value="Sodium/glucose cotransporter"/>
    <property type="match status" value="1"/>
</dbReference>
<evidence type="ECO:0000256" key="13">
    <source>
        <dbReference type="RuleBase" id="RU362091"/>
    </source>
</evidence>
<feature type="transmembrane region" description="Helical" evidence="14">
    <location>
        <begin position="265"/>
        <end position="292"/>
    </location>
</feature>
<dbReference type="InterPro" id="IPR050277">
    <property type="entry name" value="Sodium:Solute_Symporter"/>
</dbReference>
<gene>
    <name evidence="15" type="ORF">PQO03_05470</name>
</gene>
<sequence>MLSIYDYIVIGFYFAFIMSLGYVFKRFNGSSADYFAGGSRMSWWLVGLSAFVANFSCWTFTGAAGLAYEYGFIVFVIYICDVVGYILGYSFFAKRYRQMRLVTAMDAVRARFGKASEQIFTWIQVPIQVITAGVWLVGLSIILSSVFNLPQAPVVIATGIVVLVMSLFGGSWAVNASDFIQGLLLVSISVAAGVLCLTEIGSISAFIDQIPKQNMEVIHPTGHKYDWIWILAMIGVAIINRNNIVQAAKYIAVKDGKDAKKAAAIPLFLYILLPVFWFIPPLCANTIAPGFIDQFSNVNNPSEVAYIATCLKVLPQGMIGLLVAGLFAATMSSMDTGLNRNAGFLTKNFYAKIIRPEANDKELLRVGQIFTALMGITVIIVAMIFINMGKISLFDVVLTIAAMLSIPVFVPLFLGILFKGQPKWADWSTVLLGFIISALIYKGSDSELAMSLFQSINAEDFLIYMREHKMTFNVFVNIPVSTLWFLSTKYIPHKKDAAYDANVEAFFTQMNKEVDFEKEIGHANDKDQAKVLGWLSCVYGAFVLILLFIPNSMSARWALFGCGGFMMSVGLALIAYSRKSVSEAAIPIAKIEMD</sequence>
<dbReference type="InterPro" id="IPR038377">
    <property type="entry name" value="Na/Glc_symporter_sf"/>
</dbReference>
<evidence type="ECO:0000256" key="12">
    <source>
        <dbReference type="ARBA" id="ARBA00033708"/>
    </source>
</evidence>
<keyword evidence="3" id="KW-0813">Transport</keyword>
<name>A0ABY7VT73_9BACT</name>
<dbReference type="Pfam" id="PF00474">
    <property type="entry name" value="SSF"/>
    <property type="match status" value="1"/>
</dbReference>
<feature type="transmembrane region" description="Helical" evidence="14">
    <location>
        <begin position="227"/>
        <end position="244"/>
    </location>
</feature>
<evidence type="ECO:0008006" key="17">
    <source>
        <dbReference type="Google" id="ProtNLM"/>
    </source>
</evidence>
<feature type="transmembrane region" description="Helical" evidence="14">
    <location>
        <begin position="183"/>
        <end position="207"/>
    </location>
</feature>
<comment type="catalytic activity">
    <reaction evidence="12">
        <text>L-proline(in) + Na(+)(in) = L-proline(out) + Na(+)(out)</text>
        <dbReference type="Rhea" id="RHEA:28967"/>
        <dbReference type="ChEBI" id="CHEBI:29101"/>
        <dbReference type="ChEBI" id="CHEBI:60039"/>
    </reaction>
</comment>
<evidence type="ECO:0000256" key="10">
    <source>
        <dbReference type="ARBA" id="ARBA00023136"/>
    </source>
</evidence>
<dbReference type="EMBL" id="CP117811">
    <property type="protein sequence ID" value="WDE97398.1"/>
    <property type="molecule type" value="Genomic_DNA"/>
</dbReference>
<evidence type="ECO:0000256" key="8">
    <source>
        <dbReference type="ARBA" id="ARBA00023053"/>
    </source>
</evidence>
<keyword evidence="6" id="KW-0769">Symport</keyword>
<keyword evidence="11" id="KW-0739">Sodium transport</keyword>
<feature type="transmembrane region" description="Helical" evidence="14">
    <location>
        <begin position="555"/>
        <end position="576"/>
    </location>
</feature>
<evidence type="ECO:0000256" key="5">
    <source>
        <dbReference type="ARBA" id="ARBA00022692"/>
    </source>
</evidence>
<dbReference type="PANTHER" id="PTHR48086:SF3">
    <property type="entry name" value="SODIUM_PROLINE SYMPORTER"/>
    <property type="match status" value="1"/>
</dbReference>
<evidence type="ECO:0000256" key="3">
    <source>
        <dbReference type="ARBA" id="ARBA00022448"/>
    </source>
</evidence>
<protein>
    <recommendedName>
        <fullName evidence="17">Transporter</fullName>
    </recommendedName>
</protein>
<feature type="transmembrane region" description="Helical" evidence="14">
    <location>
        <begin position="6"/>
        <end position="24"/>
    </location>
</feature>
<comment type="similarity">
    <text evidence="2 13">Belongs to the sodium:solute symporter (SSF) (TC 2.A.21) family.</text>
</comment>
<keyword evidence="8" id="KW-0915">Sodium</keyword>
<comment type="subcellular location">
    <subcellularLocation>
        <location evidence="1">Cell membrane</location>
        <topology evidence="1">Multi-pass membrane protein</topology>
    </subcellularLocation>
</comment>
<evidence type="ECO:0000313" key="16">
    <source>
        <dbReference type="Proteomes" id="UP001214250"/>
    </source>
</evidence>
<feature type="transmembrane region" description="Helical" evidence="14">
    <location>
        <begin position="154"/>
        <end position="174"/>
    </location>
</feature>
<dbReference type="InterPro" id="IPR001734">
    <property type="entry name" value="Na/solute_symporter"/>
</dbReference>
<evidence type="ECO:0000256" key="9">
    <source>
        <dbReference type="ARBA" id="ARBA00023065"/>
    </source>
</evidence>
<reference evidence="15 16" key="1">
    <citation type="submission" date="2023-02" db="EMBL/GenBank/DDBJ databases">
        <title>Genome sequence of Lentisphaera profundi SAORIC-696.</title>
        <authorList>
            <person name="Kim e."/>
            <person name="Cho J.-C."/>
            <person name="Choi A."/>
            <person name="Kang I."/>
        </authorList>
    </citation>
    <scope>NUCLEOTIDE SEQUENCE [LARGE SCALE GENOMIC DNA]</scope>
    <source>
        <strain evidence="15 16">SAORIC-696</strain>
    </source>
</reference>
<evidence type="ECO:0000256" key="2">
    <source>
        <dbReference type="ARBA" id="ARBA00006434"/>
    </source>
</evidence>
<keyword evidence="7 14" id="KW-1133">Transmembrane helix</keyword>
<evidence type="ECO:0000256" key="1">
    <source>
        <dbReference type="ARBA" id="ARBA00004651"/>
    </source>
</evidence>
<keyword evidence="9" id="KW-0406">Ion transport</keyword>
<dbReference type="RefSeq" id="WP_274151753.1">
    <property type="nucleotide sequence ID" value="NZ_CP117811.1"/>
</dbReference>
<dbReference type="PANTHER" id="PTHR48086">
    <property type="entry name" value="SODIUM/PROLINE SYMPORTER-RELATED"/>
    <property type="match status" value="1"/>
</dbReference>
<feature type="transmembrane region" description="Helical" evidence="14">
    <location>
        <begin position="363"/>
        <end position="386"/>
    </location>
</feature>